<evidence type="ECO:0000256" key="1">
    <source>
        <dbReference type="ARBA" id="ARBA00004442"/>
    </source>
</evidence>
<evidence type="ECO:0000256" key="12">
    <source>
        <dbReference type="SAM" id="SignalP"/>
    </source>
</evidence>
<evidence type="ECO:0000256" key="6">
    <source>
        <dbReference type="ARBA" id="ARBA00022729"/>
    </source>
</evidence>
<evidence type="ECO:0000256" key="9">
    <source>
        <dbReference type="ARBA" id="ARBA00033063"/>
    </source>
</evidence>
<comment type="similarity">
    <text evidence="2">Belongs to the TamA family.</text>
</comment>
<keyword evidence="8" id="KW-0998">Cell outer membrane</keyword>
<evidence type="ECO:0000256" key="5">
    <source>
        <dbReference type="ARBA" id="ARBA00022692"/>
    </source>
</evidence>
<gene>
    <name evidence="16" type="ORF">AZ78_3383</name>
</gene>
<evidence type="ECO:0000256" key="4">
    <source>
        <dbReference type="ARBA" id="ARBA00022452"/>
    </source>
</evidence>
<dbReference type="PANTHER" id="PTHR12815:SF47">
    <property type="entry name" value="TRANSLOCATION AND ASSEMBLY MODULE SUBUNIT TAMA"/>
    <property type="match status" value="1"/>
</dbReference>
<dbReference type="Gene3D" id="3.10.20.310">
    <property type="entry name" value="membrane protein fhac"/>
    <property type="match status" value="3"/>
</dbReference>
<dbReference type="InterPro" id="IPR039910">
    <property type="entry name" value="D15-like"/>
</dbReference>
<accession>A0A108UB02</accession>
<dbReference type="GO" id="GO:0009279">
    <property type="term" value="C:cell outer membrane"/>
    <property type="evidence" value="ECO:0007669"/>
    <property type="project" value="UniProtKB-SubCell"/>
</dbReference>
<keyword evidence="17" id="KW-1185">Reference proteome</keyword>
<sequence>MPVIFRLAFAAVSSFAIAGAAQAAQVSKVEIRGLDEAMTQNVRVSLSLVDTIGKDVSGRRLGYLLREAENEAREALEPFGYYSPTIKVEDSRGTRRIATSEGTDANAPAEGDRSAADAGAAADTGADTRSAGNTAAGDSNADPAATPPVDASAQAAPARAASPPITVTITIDKGEPVKVRRSDVAILGAGSDDRYLKQDLAAFKPGPDQVFEHAAYEASKTKISRRLAERGYFDADFTSRRVAVTRAEHAADIDLVWTSGQRYDMGPITFEQTPKRIIRESLLERLVYWEQGSYYHQRKLDTFRESLARLDYFASIDIEPQPDQAVDGQVPVKVTLTPAKRSIYTAGLSYGTDSGAGVRLGVERRYLNDRGHKALAQVDFAQRRKTATLQYRIPAFAWLDGWYTFSLQGTDEQTDYIDSRRVELVASRSGKINQHWTATASLHGLRERWAYADEDDNDPTTPVDYRSATFLYPSLRAEYVDADDRLYPRNGISATGMLRGGLEGAGSDANFLQAHLTARWYKGLGARSRLITRGELGHTFTDALVDLPPSLRFYAGGDRSVRGYEWREVGPRIPAIPGRKAFALGAKNVITGSVEYEQYFNDSWGGAVFVDSGSAFDDSPDMRTGVGVGVRWRSPVGPLRVDIARGLDNPDSGFQLYINIGADL</sequence>
<dbReference type="PANTHER" id="PTHR12815">
    <property type="entry name" value="SORTING AND ASSEMBLY MACHINERY SAMM50 PROTEIN FAMILY MEMBER"/>
    <property type="match status" value="1"/>
</dbReference>
<protein>
    <recommendedName>
        <fullName evidence="3">Translocation and assembly module subunit TamA</fullName>
    </recommendedName>
    <alternativeName>
        <fullName evidence="9">Autotransporter assembly factor TamA</fullName>
    </alternativeName>
</protein>
<feature type="domain" description="Bacterial surface antigen (D15)" evidence="13">
    <location>
        <begin position="370"/>
        <end position="661"/>
    </location>
</feature>
<dbReference type="Proteomes" id="UP000023435">
    <property type="component" value="Unassembled WGS sequence"/>
</dbReference>
<keyword evidence="7" id="KW-0472">Membrane</keyword>
<dbReference type="GO" id="GO:0009306">
    <property type="term" value="P:protein secretion"/>
    <property type="evidence" value="ECO:0007669"/>
    <property type="project" value="TreeGrafter"/>
</dbReference>
<evidence type="ECO:0000313" key="16">
    <source>
        <dbReference type="EMBL" id="KWS05830.1"/>
    </source>
</evidence>
<dbReference type="Pfam" id="PF17243">
    <property type="entry name" value="POTRA_TamA_1"/>
    <property type="match status" value="1"/>
</dbReference>
<keyword evidence="6 12" id="KW-0732">Signal</keyword>
<keyword evidence="5" id="KW-0812">Transmembrane</keyword>
<keyword evidence="4" id="KW-1134">Transmembrane beta strand</keyword>
<feature type="compositionally biased region" description="Low complexity" evidence="11">
    <location>
        <begin position="116"/>
        <end position="132"/>
    </location>
</feature>
<dbReference type="EMBL" id="JAJA02000001">
    <property type="protein sequence ID" value="KWS05830.1"/>
    <property type="molecule type" value="Genomic_DNA"/>
</dbReference>
<dbReference type="GO" id="GO:0097347">
    <property type="term" value="C:TAM protein secretion complex"/>
    <property type="evidence" value="ECO:0007669"/>
    <property type="project" value="TreeGrafter"/>
</dbReference>
<evidence type="ECO:0000259" key="15">
    <source>
        <dbReference type="Pfam" id="PF17243"/>
    </source>
</evidence>
<dbReference type="Pfam" id="PF07244">
    <property type="entry name" value="POTRA"/>
    <property type="match status" value="1"/>
</dbReference>
<evidence type="ECO:0000259" key="14">
    <source>
        <dbReference type="Pfam" id="PF07244"/>
    </source>
</evidence>
<evidence type="ECO:0000259" key="13">
    <source>
        <dbReference type="Pfam" id="PF01103"/>
    </source>
</evidence>
<feature type="domain" description="TamA POTRA" evidence="15">
    <location>
        <begin position="28"/>
        <end position="90"/>
    </location>
</feature>
<organism evidence="16 17">
    <name type="scientific">Lysobacter capsici AZ78</name>
    <dbReference type="NCBI Taxonomy" id="1444315"/>
    <lineage>
        <taxon>Bacteria</taxon>
        <taxon>Pseudomonadati</taxon>
        <taxon>Pseudomonadota</taxon>
        <taxon>Gammaproteobacteria</taxon>
        <taxon>Lysobacterales</taxon>
        <taxon>Lysobacteraceae</taxon>
        <taxon>Lysobacter</taxon>
    </lineage>
</organism>
<evidence type="ECO:0000256" key="11">
    <source>
        <dbReference type="SAM" id="MobiDB-lite"/>
    </source>
</evidence>
<reference evidence="16 17" key="1">
    <citation type="journal article" date="2014" name="Genome Announc.">
        <title>Draft Genome Sequence of Lysobacter capsici AZ78, a Bacterium Antagonistic to Plant-Pathogenic Oomycetes.</title>
        <authorList>
            <person name="Puopolo G."/>
            <person name="Sonego P."/>
            <person name="Engelen K."/>
            <person name="Pertot I."/>
        </authorList>
    </citation>
    <scope>NUCLEOTIDE SEQUENCE [LARGE SCALE GENOMIC DNA]</scope>
    <source>
        <strain evidence="16 17">AZ78</strain>
    </source>
</reference>
<evidence type="ECO:0000256" key="2">
    <source>
        <dbReference type="ARBA" id="ARBA00010248"/>
    </source>
</evidence>
<dbReference type="InterPro" id="IPR000184">
    <property type="entry name" value="Bac_surfAg_D15"/>
</dbReference>
<dbReference type="AlphaFoldDB" id="A0A108UB02"/>
<comment type="subcellular location">
    <subcellularLocation>
        <location evidence="1">Cell outer membrane</location>
    </subcellularLocation>
</comment>
<dbReference type="InterPro" id="IPR010827">
    <property type="entry name" value="BamA/TamA_POTRA"/>
</dbReference>
<evidence type="ECO:0000256" key="10">
    <source>
        <dbReference type="ARBA" id="ARBA00093548"/>
    </source>
</evidence>
<name>A0A108UB02_9GAMM</name>
<dbReference type="OrthoDB" id="9769707at2"/>
<evidence type="ECO:0000256" key="7">
    <source>
        <dbReference type="ARBA" id="ARBA00023136"/>
    </source>
</evidence>
<dbReference type="Gene3D" id="2.40.160.50">
    <property type="entry name" value="membrane protein fhac: a member of the omp85/tpsb transporter family"/>
    <property type="match status" value="1"/>
</dbReference>
<evidence type="ECO:0000256" key="3">
    <source>
        <dbReference type="ARBA" id="ARBA00015419"/>
    </source>
</evidence>
<feature type="signal peptide" evidence="12">
    <location>
        <begin position="1"/>
        <end position="23"/>
    </location>
</feature>
<feature type="region of interest" description="Disordered" evidence="11">
    <location>
        <begin position="90"/>
        <end position="161"/>
    </location>
</feature>
<proteinExistence type="inferred from homology"/>
<feature type="domain" description="POTRA" evidence="14">
    <location>
        <begin position="183"/>
        <end position="248"/>
    </location>
</feature>
<dbReference type="RefSeq" id="WP_051547422.1">
    <property type="nucleotide sequence ID" value="NZ_JAJA02000001.1"/>
</dbReference>
<evidence type="ECO:0000256" key="8">
    <source>
        <dbReference type="ARBA" id="ARBA00023237"/>
    </source>
</evidence>
<comment type="caution">
    <text evidence="16">The sequence shown here is derived from an EMBL/GenBank/DDBJ whole genome shotgun (WGS) entry which is preliminary data.</text>
</comment>
<comment type="subunit">
    <text evidence="10">Interacts with TamB to form the translocation and assembly module (TAM).</text>
</comment>
<evidence type="ECO:0000313" key="17">
    <source>
        <dbReference type="Proteomes" id="UP000023435"/>
    </source>
</evidence>
<dbReference type="Pfam" id="PF01103">
    <property type="entry name" value="Omp85"/>
    <property type="match status" value="1"/>
</dbReference>
<feature type="chain" id="PRO_5007131826" description="Translocation and assembly module subunit TamA" evidence="12">
    <location>
        <begin position="24"/>
        <end position="664"/>
    </location>
</feature>
<feature type="compositionally biased region" description="Low complexity" evidence="11">
    <location>
        <begin position="147"/>
        <end position="161"/>
    </location>
</feature>
<dbReference type="InterPro" id="IPR035243">
    <property type="entry name" value="TamA_POTRA_Dom_1"/>
</dbReference>